<feature type="domain" description="ENPP1-3/EXOG-like endonuclease/phosphodiesterase" evidence="3">
    <location>
        <begin position="42"/>
        <end position="254"/>
    </location>
</feature>
<evidence type="ECO:0000259" key="4">
    <source>
        <dbReference type="SMART" id="SM00892"/>
    </source>
</evidence>
<dbReference type="InterPro" id="IPR044925">
    <property type="entry name" value="His-Me_finger_sf"/>
</dbReference>
<sequence>MDLQGVKGFDPKFLGNDFEIPFPRLTGTTSDDSLNNGEIFNFVHFSLTINKKLKFAIYGANNIDQNRMKEVPRVDFHFAPNIDMEYQVGNELYRKNPWDRGHIVRRRDVCWGSKEEAKQANYDSFSWANISLQHHVFNTGAWSNLENWILDHPTHLNKKLSVFTGPINANSDREYCGAGKPLGCGIRIPAAFWKVVFYIGVDNKLGSAAFIMKQDEFWNDERLNDLTSLETYQVPLNTISQLTGIEFTDSLYDTNPLFFSPNIVTESENIRTPEARIIRDAADITLKSNSR</sequence>
<dbReference type="InterPro" id="IPR040255">
    <property type="entry name" value="Non-specific_endonuclease"/>
</dbReference>
<evidence type="ECO:0000256" key="1">
    <source>
        <dbReference type="PIRSR" id="PIRSR640255-1"/>
    </source>
</evidence>
<dbReference type="Pfam" id="PF01223">
    <property type="entry name" value="Endonuclease_NS"/>
    <property type="match status" value="1"/>
</dbReference>
<accession>A0AAW4QQA2</accession>
<feature type="active site" description="Proton acceptor" evidence="1">
    <location>
        <position position="102"/>
    </location>
</feature>
<evidence type="ECO:0000313" key="6">
    <source>
        <dbReference type="Proteomes" id="UP001197806"/>
    </source>
</evidence>
<evidence type="ECO:0000259" key="3">
    <source>
        <dbReference type="SMART" id="SM00477"/>
    </source>
</evidence>
<dbReference type="PANTHER" id="PTHR13966:SF5">
    <property type="entry name" value="ENDONUCLEASE G, MITOCHONDRIAL"/>
    <property type="match status" value="1"/>
</dbReference>
<dbReference type="InterPro" id="IPR020821">
    <property type="entry name" value="ENPP1-3/EXOG-like_nuc-like"/>
</dbReference>
<protein>
    <submittedName>
        <fullName evidence="5">DNA/RNA non-specific endonuclease</fullName>
    </submittedName>
</protein>
<dbReference type="InterPro" id="IPR001604">
    <property type="entry name" value="Endo_G_ENPP1-like_dom"/>
</dbReference>
<dbReference type="GO" id="GO:0046872">
    <property type="term" value="F:metal ion binding"/>
    <property type="evidence" value="ECO:0007669"/>
    <property type="project" value="UniProtKB-KW"/>
</dbReference>
<keyword evidence="5" id="KW-0378">Hydrolase</keyword>
<organism evidence="5 6">
    <name type="scientific">Bacillus cereus</name>
    <dbReference type="NCBI Taxonomy" id="1396"/>
    <lineage>
        <taxon>Bacteria</taxon>
        <taxon>Bacillati</taxon>
        <taxon>Bacillota</taxon>
        <taxon>Bacilli</taxon>
        <taxon>Bacillales</taxon>
        <taxon>Bacillaceae</taxon>
        <taxon>Bacillus</taxon>
        <taxon>Bacillus cereus group</taxon>
    </lineage>
</organism>
<dbReference type="SMART" id="SM00477">
    <property type="entry name" value="NUC"/>
    <property type="match status" value="1"/>
</dbReference>
<feature type="binding site" evidence="2">
    <location>
        <position position="138"/>
    </location>
    <ligand>
        <name>Mg(2+)</name>
        <dbReference type="ChEBI" id="CHEBI:18420"/>
        <note>catalytic</note>
    </ligand>
</feature>
<keyword evidence="5" id="KW-0540">Nuclease</keyword>
<dbReference type="AlphaFoldDB" id="A0AAW4QQA2"/>
<evidence type="ECO:0000256" key="2">
    <source>
        <dbReference type="PIRSR" id="PIRSR640255-2"/>
    </source>
</evidence>
<reference evidence="5" key="1">
    <citation type="submission" date="2020-08" db="EMBL/GenBank/DDBJ databases">
        <title>Fungal Genomes of the International Space Station.</title>
        <authorList>
            <person name="Seuylemezian A."/>
            <person name="Singh N.K."/>
            <person name="Wood J."/>
            <person name="Venkateswaran K."/>
        </authorList>
    </citation>
    <scope>NUCLEOTIDE SEQUENCE</scope>
    <source>
        <strain evidence="5">I2-B2</strain>
    </source>
</reference>
<dbReference type="RefSeq" id="WP_221825052.1">
    <property type="nucleotide sequence ID" value="NZ_JACLPZ010000003.1"/>
</dbReference>
<dbReference type="GO" id="GO:0003676">
    <property type="term" value="F:nucleic acid binding"/>
    <property type="evidence" value="ECO:0007669"/>
    <property type="project" value="InterPro"/>
</dbReference>
<dbReference type="GO" id="GO:0004519">
    <property type="term" value="F:endonuclease activity"/>
    <property type="evidence" value="ECO:0007669"/>
    <property type="project" value="UniProtKB-KW"/>
</dbReference>
<proteinExistence type="predicted"/>
<dbReference type="SUPFAM" id="SSF54060">
    <property type="entry name" value="His-Me finger endonucleases"/>
    <property type="match status" value="1"/>
</dbReference>
<comment type="caution">
    <text evidence="5">The sequence shown here is derived from an EMBL/GenBank/DDBJ whole genome shotgun (WGS) entry which is preliminary data.</text>
</comment>
<feature type="domain" description="DNA/RNA non-specific endonuclease/pyrophosphatase/phosphodiesterase" evidence="4">
    <location>
        <begin position="41"/>
        <end position="254"/>
    </location>
</feature>
<dbReference type="GO" id="GO:0016787">
    <property type="term" value="F:hydrolase activity"/>
    <property type="evidence" value="ECO:0007669"/>
    <property type="project" value="InterPro"/>
</dbReference>
<gene>
    <name evidence="5" type="ORF">H7U08_03525</name>
</gene>
<name>A0AAW4QQA2_BACCE</name>
<dbReference type="EMBL" id="JACLPZ010000003">
    <property type="protein sequence ID" value="MBY0035645.1"/>
    <property type="molecule type" value="Genomic_DNA"/>
</dbReference>
<dbReference type="SMART" id="SM00892">
    <property type="entry name" value="Endonuclease_NS"/>
    <property type="match status" value="1"/>
</dbReference>
<dbReference type="Gene3D" id="3.40.570.10">
    <property type="entry name" value="Extracellular Endonuclease, subunit A"/>
    <property type="match status" value="1"/>
</dbReference>
<dbReference type="PANTHER" id="PTHR13966">
    <property type="entry name" value="ENDONUCLEASE RELATED"/>
    <property type="match status" value="1"/>
</dbReference>
<dbReference type="InterPro" id="IPR044929">
    <property type="entry name" value="DNA/RNA_non-sp_Endonuclease_sf"/>
</dbReference>
<dbReference type="Proteomes" id="UP001197806">
    <property type="component" value="Unassembled WGS sequence"/>
</dbReference>
<keyword evidence="2" id="KW-0479">Metal-binding</keyword>
<keyword evidence="5" id="KW-0255">Endonuclease</keyword>
<evidence type="ECO:0000313" key="5">
    <source>
        <dbReference type="EMBL" id="MBY0035645.1"/>
    </source>
</evidence>